<evidence type="ECO:0000313" key="10">
    <source>
        <dbReference type="EMBL" id="KJY01548.1"/>
    </source>
</evidence>
<dbReference type="Gene3D" id="3.30.1600.10">
    <property type="entry name" value="SIR2/SIRT2 'Small Domain"/>
    <property type="match status" value="1"/>
</dbReference>
<dbReference type="GO" id="GO:0005634">
    <property type="term" value="C:nucleus"/>
    <property type="evidence" value="ECO:0007669"/>
    <property type="project" value="EnsemblFungi"/>
</dbReference>
<dbReference type="AlphaFoldDB" id="A0A0F4GWY9"/>
<comment type="caution">
    <text evidence="10">The sequence shown here is derived from an EMBL/GenBank/DDBJ whole genome shotgun (WGS) entry which is preliminary data.</text>
</comment>
<gene>
    <name evidence="10" type="ORF">TI39_contig287g00011</name>
</gene>
<feature type="binding site" evidence="7">
    <location>
        <position position="304"/>
    </location>
    <ligand>
        <name>Zn(2+)</name>
        <dbReference type="ChEBI" id="CHEBI:29105"/>
    </ligand>
</feature>
<dbReference type="PROSITE" id="PS50305">
    <property type="entry name" value="SIRTUIN"/>
    <property type="match status" value="1"/>
</dbReference>
<keyword evidence="3" id="KW-0808">Transferase</keyword>
<dbReference type="SUPFAM" id="SSF52467">
    <property type="entry name" value="DHS-like NAD/FAD-binding domain"/>
    <property type="match status" value="1"/>
</dbReference>
<dbReference type="InterPro" id="IPR003000">
    <property type="entry name" value="Sirtuin"/>
</dbReference>
<organism evidence="10 11">
    <name type="scientific">Zymoseptoria brevis</name>
    <dbReference type="NCBI Taxonomy" id="1047168"/>
    <lineage>
        <taxon>Eukaryota</taxon>
        <taxon>Fungi</taxon>
        <taxon>Dikarya</taxon>
        <taxon>Ascomycota</taxon>
        <taxon>Pezizomycotina</taxon>
        <taxon>Dothideomycetes</taxon>
        <taxon>Dothideomycetidae</taxon>
        <taxon>Mycosphaerellales</taxon>
        <taxon>Mycosphaerellaceae</taxon>
        <taxon>Zymoseptoria</taxon>
    </lineage>
</organism>
<evidence type="ECO:0000256" key="2">
    <source>
        <dbReference type="ARBA" id="ARBA00006924"/>
    </source>
</evidence>
<dbReference type="GO" id="GO:0031508">
    <property type="term" value="P:pericentric heterochromatin formation"/>
    <property type="evidence" value="ECO:0007669"/>
    <property type="project" value="EnsemblFungi"/>
</dbReference>
<dbReference type="InterPro" id="IPR050134">
    <property type="entry name" value="NAD-dep_sirtuin_deacylases"/>
</dbReference>
<evidence type="ECO:0000256" key="3">
    <source>
        <dbReference type="ARBA" id="ARBA00022679"/>
    </source>
</evidence>
<dbReference type="GO" id="GO:1902794">
    <property type="term" value="P:siRNA-independent facultative heterochromatin formation"/>
    <property type="evidence" value="ECO:0007669"/>
    <property type="project" value="EnsemblFungi"/>
</dbReference>
<protein>
    <recommendedName>
        <fullName evidence="9">Deacetylase sirtuin-type domain-containing protein</fullName>
    </recommendedName>
</protein>
<dbReference type="GO" id="GO:0046872">
    <property type="term" value="F:metal ion binding"/>
    <property type="evidence" value="ECO:0007669"/>
    <property type="project" value="UniProtKB-KW"/>
</dbReference>
<evidence type="ECO:0000256" key="8">
    <source>
        <dbReference type="SAM" id="MobiDB-lite"/>
    </source>
</evidence>
<dbReference type="GO" id="GO:0046970">
    <property type="term" value="F:histone H4K16 deacetylase activity, NAD-dependent"/>
    <property type="evidence" value="ECO:0007669"/>
    <property type="project" value="EnsemblFungi"/>
</dbReference>
<evidence type="ECO:0000256" key="7">
    <source>
        <dbReference type="PROSITE-ProRule" id="PRU00236"/>
    </source>
</evidence>
<evidence type="ECO:0000259" key="9">
    <source>
        <dbReference type="PROSITE" id="PS50305"/>
    </source>
</evidence>
<dbReference type="GO" id="GO:0099115">
    <property type="term" value="C:chromosome, subtelomeric region"/>
    <property type="evidence" value="ECO:0007669"/>
    <property type="project" value="EnsemblFungi"/>
</dbReference>
<accession>A0A0F4GWY9</accession>
<keyword evidence="6" id="KW-0520">NAD</keyword>
<dbReference type="EMBL" id="LAFY01000279">
    <property type="protein sequence ID" value="KJY01548.1"/>
    <property type="molecule type" value="Genomic_DNA"/>
</dbReference>
<dbReference type="GO" id="GO:0046969">
    <property type="term" value="F:histone H3K9 deacetylase activity, NAD-dependent"/>
    <property type="evidence" value="ECO:0007669"/>
    <property type="project" value="EnsemblFungi"/>
</dbReference>
<feature type="region of interest" description="Disordered" evidence="8">
    <location>
        <begin position="1"/>
        <end position="74"/>
    </location>
</feature>
<dbReference type="GO" id="GO:0141222">
    <property type="term" value="F:histone H3K4 deacetylase activity, NAD-dependent"/>
    <property type="evidence" value="ECO:0007669"/>
    <property type="project" value="EnsemblFungi"/>
</dbReference>
<dbReference type="STRING" id="1047168.A0A0F4GWY9"/>
<sequence>MAMPLSLQTEATPLDVSKKRQHDEIDHLLQEDLLPTTATEQSPAKPAMDDPPSDDALPPRRIEDSDEEGDEDEKEYFEHILDQCDGQPYIDDGDMGLTDADMKRLRSRLQQIGPDKFFTETLGNDMDPRTLGLIFGLDPTMFSEEEDEEIFLRLLGHAIFRAYYKRKKLPQYNTIDHVAALVQRSNKIMVITGAGISTSLGIPDFRSKHTGFYSKLADIGYSEPEEVFDIHNFDEDPSIFYGLAGDILPDHQRISPTHAFIRLLQDNNRLQTNFTQNIDNLEALAGIDPSRLIQCHGSFATASCRKCKHQVPGTDIYPDIRAKRVPICQRCVQTLQTASSLQPPPRRAKRARSRQSSVSDNDSDQDDNIPNPGVLKPDITFFGEALPDVFFTRFTAIDAPTTDLVLILGTSLQVAPVSDMPNFLPHGVPHVYVSREKLRHVAVDVQLLGDCDVVVGELCKRLGWSLEGVEGLVATGEKAEGEVEVVKRVEEDGVEEGHVWWVRRKVVEHANVQVKEGEQAKEGSSE</sequence>
<feature type="domain" description="Deacetylase sirtuin-type" evidence="9">
    <location>
        <begin position="168"/>
        <end position="465"/>
    </location>
</feature>
<feature type="binding site" evidence="7">
    <location>
        <position position="307"/>
    </location>
    <ligand>
        <name>Zn(2+)</name>
        <dbReference type="ChEBI" id="CHEBI:29105"/>
    </ligand>
</feature>
<comment type="cofactor">
    <cofactor evidence="1">
        <name>Zn(2+)</name>
        <dbReference type="ChEBI" id="CHEBI:29105"/>
    </cofactor>
</comment>
<proteinExistence type="inferred from homology"/>
<feature type="binding site" evidence="7">
    <location>
        <position position="331"/>
    </location>
    <ligand>
        <name>Zn(2+)</name>
        <dbReference type="ChEBI" id="CHEBI:29105"/>
    </ligand>
</feature>
<comment type="similarity">
    <text evidence="2">Belongs to the sirtuin family. Class I subfamily.</text>
</comment>
<feature type="binding site" evidence="7">
    <location>
        <position position="328"/>
    </location>
    <ligand>
        <name>Zn(2+)</name>
        <dbReference type="ChEBI" id="CHEBI:29105"/>
    </ligand>
</feature>
<evidence type="ECO:0000256" key="4">
    <source>
        <dbReference type="ARBA" id="ARBA00022723"/>
    </source>
</evidence>
<dbReference type="PANTHER" id="PTHR11085:SF9">
    <property type="entry name" value="NAD-DEPENDENT PROTEIN DEACETYLASE SIRTUIN-1"/>
    <property type="match status" value="1"/>
</dbReference>
<evidence type="ECO:0000256" key="6">
    <source>
        <dbReference type="ARBA" id="ARBA00023027"/>
    </source>
</evidence>
<feature type="compositionally biased region" description="Acidic residues" evidence="8">
    <location>
        <begin position="64"/>
        <end position="74"/>
    </location>
</feature>
<dbReference type="GO" id="GO:0030466">
    <property type="term" value="P:silent mating-type cassette heterochromatin formation"/>
    <property type="evidence" value="ECO:0007669"/>
    <property type="project" value="EnsemblFungi"/>
</dbReference>
<dbReference type="PANTHER" id="PTHR11085">
    <property type="entry name" value="NAD-DEPENDENT PROTEIN DEACYLASE SIRTUIN-5, MITOCHONDRIAL-RELATED"/>
    <property type="match status" value="1"/>
</dbReference>
<evidence type="ECO:0000256" key="5">
    <source>
        <dbReference type="ARBA" id="ARBA00022833"/>
    </source>
</evidence>
<keyword evidence="5 7" id="KW-0862">Zinc</keyword>
<dbReference type="InterPro" id="IPR026590">
    <property type="entry name" value="Ssirtuin_cat_dom"/>
</dbReference>
<feature type="active site" description="Proton acceptor" evidence="7">
    <location>
        <position position="296"/>
    </location>
</feature>
<dbReference type="GO" id="GO:0031934">
    <property type="term" value="C:mating-type region heterochromatin"/>
    <property type="evidence" value="ECO:0007669"/>
    <property type="project" value="EnsemblFungi"/>
</dbReference>
<feature type="compositionally biased region" description="Basic and acidic residues" evidence="8">
    <location>
        <begin position="16"/>
        <end position="30"/>
    </location>
</feature>
<evidence type="ECO:0000313" key="11">
    <source>
        <dbReference type="Proteomes" id="UP000033647"/>
    </source>
</evidence>
<evidence type="ECO:0000256" key="1">
    <source>
        <dbReference type="ARBA" id="ARBA00001947"/>
    </source>
</evidence>
<dbReference type="Pfam" id="PF02146">
    <property type="entry name" value="SIR2"/>
    <property type="match status" value="1"/>
</dbReference>
<name>A0A0F4GWY9_9PEZI</name>
<keyword evidence="4 7" id="KW-0479">Metal-binding</keyword>
<feature type="compositionally biased region" description="Polar residues" evidence="8">
    <location>
        <begin position="1"/>
        <end position="11"/>
    </location>
</feature>
<dbReference type="InterPro" id="IPR026591">
    <property type="entry name" value="Sirtuin_cat_small_dom_sf"/>
</dbReference>
<dbReference type="Gene3D" id="3.40.50.1220">
    <property type="entry name" value="TPP-binding domain"/>
    <property type="match status" value="1"/>
</dbReference>
<dbReference type="GO" id="GO:0070403">
    <property type="term" value="F:NAD+ binding"/>
    <property type="evidence" value="ECO:0007669"/>
    <property type="project" value="InterPro"/>
</dbReference>
<dbReference type="OrthoDB" id="420264at2759"/>
<dbReference type="GO" id="GO:0005721">
    <property type="term" value="C:pericentric heterochromatin"/>
    <property type="evidence" value="ECO:0007669"/>
    <property type="project" value="EnsemblFungi"/>
</dbReference>
<keyword evidence="11" id="KW-1185">Reference proteome</keyword>
<reference evidence="10 11" key="1">
    <citation type="submission" date="2015-03" db="EMBL/GenBank/DDBJ databases">
        <title>RNA-seq based gene annotation and comparative genomics of four Zymoseptoria species reveal species-specific pathogenicity related genes and transposable element activity.</title>
        <authorList>
            <person name="Grandaubert J."/>
            <person name="Bhattacharyya A."/>
            <person name="Stukenbrock E.H."/>
        </authorList>
    </citation>
    <scope>NUCLEOTIDE SEQUENCE [LARGE SCALE GENOMIC DNA]</scope>
    <source>
        <strain evidence="10 11">Zb18110</strain>
    </source>
</reference>
<dbReference type="GO" id="GO:0033553">
    <property type="term" value="C:rDNA heterochromatin"/>
    <property type="evidence" value="ECO:0007669"/>
    <property type="project" value="EnsemblFungi"/>
</dbReference>
<dbReference type="Proteomes" id="UP000033647">
    <property type="component" value="Unassembled WGS sequence"/>
</dbReference>
<dbReference type="GO" id="GO:0031509">
    <property type="term" value="P:subtelomeric heterochromatin formation"/>
    <property type="evidence" value="ECO:0007669"/>
    <property type="project" value="EnsemblFungi"/>
</dbReference>
<dbReference type="GO" id="GO:0032041">
    <property type="term" value="F:histone H3K14 deacetylase activity, NAD-dependent"/>
    <property type="evidence" value="ECO:0007669"/>
    <property type="project" value="EnsemblFungi"/>
</dbReference>
<feature type="region of interest" description="Disordered" evidence="8">
    <location>
        <begin position="338"/>
        <end position="372"/>
    </location>
</feature>
<dbReference type="InterPro" id="IPR029035">
    <property type="entry name" value="DHS-like_NAD/FAD-binding_dom"/>
</dbReference>